<feature type="domain" description="Ubiquitin-like protease family profile" evidence="5">
    <location>
        <begin position="1"/>
        <end position="383"/>
    </location>
</feature>
<evidence type="ECO:0000256" key="3">
    <source>
        <dbReference type="ARBA" id="ARBA00022801"/>
    </source>
</evidence>
<dbReference type="GO" id="GO:0008234">
    <property type="term" value="F:cysteine-type peptidase activity"/>
    <property type="evidence" value="ECO:0007669"/>
    <property type="project" value="InterPro"/>
</dbReference>
<evidence type="ECO:0000313" key="7">
    <source>
        <dbReference type="Proteomes" id="UP000237000"/>
    </source>
</evidence>
<comment type="similarity">
    <text evidence="1">Belongs to the peptidase C48 family.</text>
</comment>
<reference evidence="7" key="1">
    <citation type="submission" date="2016-06" db="EMBL/GenBank/DDBJ databases">
        <title>Parallel loss of symbiosis genes in relatives of nitrogen-fixing non-legume Parasponia.</title>
        <authorList>
            <person name="Van Velzen R."/>
            <person name="Holmer R."/>
            <person name="Bu F."/>
            <person name="Rutten L."/>
            <person name="Van Zeijl A."/>
            <person name="Liu W."/>
            <person name="Santuari L."/>
            <person name="Cao Q."/>
            <person name="Sharma T."/>
            <person name="Shen D."/>
            <person name="Roswanjaya Y."/>
            <person name="Wardhani T."/>
            <person name="Kalhor M.S."/>
            <person name="Jansen J."/>
            <person name="Van den Hoogen J."/>
            <person name="Gungor B."/>
            <person name="Hartog M."/>
            <person name="Hontelez J."/>
            <person name="Verver J."/>
            <person name="Yang W.-C."/>
            <person name="Schijlen E."/>
            <person name="Repin R."/>
            <person name="Schilthuizen M."/>
            <person name="Schranz E."/>
            <person name="Heidstra R."/>
            <person name="Miyata K."/>
            <person name="Fedorova E."/>
            <person name="Kohlen W."/>
            <person name="Bisseling T."/>
            <person name="Smit S."/>
            <person name="Geurts R."/>
        </authorList>
    </citation>
    <scope>NUCLEOTIDE SEQUENCE [LARGE SCALE GENOMIC DNA]</scope>
    <source>
        <strain evidence="7">cv. RG33-2</strain>
    </source>
</reference>
<proteinExistence type="inferred from homology"/>
<protein>
    <submittedName>
        <fullName evidence="6">Ulp1 protease family, C-terminal catalytic domain containing protein</fullName>
    </submittedName>
</protein>
<keyword evidence="2 6" id="KW-0645">Protease</keyword>
<dbReference type="AlphaFoldDB" id="A0A2P5FCI0"/>
<evidence type="ECO:0000256" key="2">
    <source>
        <dbReference type="ARBA" id="ARBA00022670"/>
    </source>
</evidence>
<keyword evidence="4" id="KW-0175">Coiled coil</keyword>
<dbReference type="EMBL" id="JXTC01000044">
    <property type="protein sequence ID" value="PON95507.1"/>
    <property type="molecule type" value="Genomic_DNA"/>
</dbReference>
<evidence type="ECO:0000259" key="5">
    <source>
        <dbReference type="PROSITE" id="PS50600"/>
    </source>
</evidence>
<dbReference type="Gene3D" id="1.10.418.20">
    <property type="match status" value="1"/>
</dbReference>
<dbReference type="PROSITE" id="PS50600">
    <property type="entry name" value="ULP_PROTEASE"/>
    <property type="match status" value="1"/>
</dbReference>
<accession>A0A2P5FCI0</accession>
<keyword evidence="3" id="KW-0378">Hydrolase</keyword>
<evidence type="ECO:0000256" key="1">
    <source>
        <dbReference type="ARBA" id="ARBA00005234"/>
    </source>
</evidence>
<sequence length="451" mass="51273">MGEAMMNYLLNSIRRLDNHCSTISNRIASFEMEVKASRDDIRRMEEDRRSFQNTILDMMLGCQQEEKLHTNVSMKNQVGSLCNENEKYSQKREVDAGDDIVNMETTAYKSPGCLKMNQSKETYLESIPSKMEFTNYDKREKLVVKPSTVDIDKNKRIWRGNSRDQATLSQDLLGVHINNKSVHKSECKIINFTGGGGYSSSNHVSKHNQQRQIPSITVKEKDPKFVSSKKAKLERGETSIRMSNNFPSVGLFNVGPFKLCNSIRDPIEAAVNCIVVTKHNSLPRGILYCLEPNQYLDGEVINVMAELLTESEKVTPNEKSRNWYLQTRMPMSKLDVILKDDIANTMPTDFSFSKFDMFTNPDIPQQKNNFDCGIYVINFMQETKFADLEEPKYKSADARVKLAIQIATSNLNLHFPTLKKKALQNYNSKFRLVSSNNAGFSSGGPKTQSIA</sequence>
<keyword evidence="7" id="KW-1185">Reference proteome</keyword>
<evidence type="ECO:0000256" key="4">
    <source>
        <dbReference type="SAM" id="Coils"/>
    </source>
</evidence>
<dbReference type="Pfam" id="PF02902">
    <property type="entry name" value="Peptidase_C48"/>
    <property type="match status" value="1"/>
</dbReference>
<dbReference type="GO" id="GO:0006508">
    <property type="term" value="P:proteolysis"/>
    <property type="evidence" value="ECO:0007669"/>
    <property type="project" value="UniProtKB-KW"/>
</dbReference>
<dbReference type="InterPro" id="IPR003653">
    <property type="entry name" value="Peptidase_C48_C"/>
</dbReference>
<dbReference type="InParanoid" id="A0A2P5FCI0"/>
<gene>
    <name evidence="6" type="ORF">TorRG33x02_086530</name>
</gene>
<dbReference type="OrthoDB" id="2288540at2759"/>
<name>A0A2P5FCI0_TREOI</name>
<organism evidence="6 7">
    <name type="scientific">Trema orientale</name>
    <name type="common">Charcoal tree</name>
    <name type="synonym">Celtis orientalis</name>
    <dbReference type="NCBI Taxonomy" id="63057"/>
    <lineage>
        <taxon>Eukaryota</taxon>
        <taxon>Viridiplantae</taxon>
        <taxon>Streptophyta</taxon>
        <taxon>Embryophyta</taxon>
        <taxon>Tracheophyta</taxon>
        <taxon>Spermatophyta</taxon>
        <taxon>Magnoliopsida</taxon>
        <taxon>eudicotyledons</taxon>
        <taxon>Gunneridae</taxon>
        <taxon>Pentapetalae</taxon>
        <taxon>rosids</taxon>
        <taxon>fabids</taxon>
        <taxon>Rosales</taxon>
        <taxon>Cannabaceae</taxon>
        <taxon>Trema</taxon>
    </lineage>
</organism>
<comment type="caution">
    <text evidence="6">The sequence shown here is derived from an EMBL/GenBank/DDBJ whole genome shotgun (WGS) entry which is preliminary data.</text>
</comment>
<evidence type="ECO:0000313" key="6">
    <source>
        <dbReference type="EMBL" id="PON95507.1"/>
    </source>
</evidence>
<dbReference type="InterPro" id="IPR038765">
    <property type="entry name" value="Papain-like_cys_pep_sf"/>
</dbReference>
<dbReference type="SUPFAM" id="SSF54001">
    <property type="entry name" value="Cysteine proteinases"/>
    <property type="match status" value="1"/>
</dbReference>
<feature type="coiled-coil region" evidence="4">
    <location>
        <begin position="27"/>
        <end position="54"/>
    </location>
</feature>
<dbReference type="Proteomes" id="UP000237000">
    <property type="component" value="Unassembled WGS sequence"/>
</dbReference>